<keyword evidence="2 7" id="KW-0645">Protease</keyword>
<evidence type="ECO:0000259" key="8">
    <source>
        <dbReference type="PROSITE" id="PS50240"/>
    </source>
</evidence>
<evidence type="ECO:0000256" key="2">
    <source>
        <dbReference type="ARBA" id="ARBA00022670"/>
    </source>
</evidence>
<dbReference type="Proteomes" id="UP000472272">
    <property type="component" value="Chromosome 18"/>
</dbReference>
<dbReference type="CDD" id="cd00190">
    <property type="entry name" value="Tryp_SPc"/>
    <property type="match status" value="1"/>
</dbReference>
<dbReference type="PANTHER" id="PTHR24271:SF90">
    <property type="entry name" value="PEPTIDASE S1 DOMAIN-CONTAINING PROTEIN"/>
    <property type="match status" value="1"/>
</dbReference>
<dbReference type="PROSITE" id="PS00134">
    <property type="entry name" value="TRYPSIN_HIS"/>
    <property type="match status" value="1"/>
</dbReference>
<keyword evidence="3" id="KW-0732">Signal</keyword>
<dbReference type="PROSITE" id="PS00135">
    <property type="entry name" value="TRYPSIN_SER"/>
    <property type="match status" value="1"/>
</dbReference>
<name>A0A670KFT5_PODMU</name>
<keyword evidence="10" id="KW-1185">Reference proteome</keyword>
<dbReference type="InterPro" id="IPR043504">
    <property type="entry name" value="Peptidase_S1_PA_chymotrypsin"/>
</dbReference>
<dbReference type="GO" id="GO:0006508">
    <property type="term" value="P:proteolysis"/>
    <property type="evidence" value="ECO:0007669"/>
    <property type="project" value="UniProtKB-KW"/>
</dbReference>
<dbReference type="Ensembl" id="ENSPMRT00000037274.1">
    <property type="protein sequence ID" value="ENSPMRP00000035155.1"/>
    <property type="gene ID" value="ENSPMRG00000022755.1"/>
</dbReference>
<dbReference type="SMART" id="SM00020">
    <property type="entry name" value="Tryp_SPc"/>
    <property type="match status" value="1"/>
</dbReference>
<reference evidence="9 10" key="1">
    <citation type="journal article" date="2019" name="Proc. Natl. Acad. Sci. U.S.A.">
        <title>Regulatory changes in pterin and carotenoid genes underlie balanced color polymorphisms in the wall lizard.</title>
        <authorList>
            <person name="Andrade P."/>
            <person name="Pinho C."/>
            <person name="Perez I de Lanuza G."/>
            <person name="Afonso S."/>
            <person name="Brejcha J."/>
            <person name="Rubin C.J."/>
            <person name="Wallerman O."/>
            <person name="Pereira P."/>
            <person name="Sabatino S.J."/>
            <person name="Bellati A."/>
            <person name="Pellitteri-Rosa D."/>
            <person name="Bosakova Z."/>
            <person name="Bunikis I."/>
            <person name="Carretero M.A."/>
            <person name="Feiner N."/>
            <person name="Marsik P."/>
            <person name="Pauperio F."/>
            <person name="Salvi D."/>
            <person name="Soler L."/>
            <person name="While G.M."/>
            <person name="Uller T."/>
            <person name="Font E."/>
            <person name="Andersson L."/>
            <person name="Carneiro M."/>
        </authorList>
    </citation>
    <scope>NUCLEOTIDE SEQUENCE</scope>
</reference>
<dbReference type="Gene3D" id="2.40.10.10">
    <property type="entry name" value="Trypsin-like serine proteases"/>
    <property type="match status" value="2"/>
</dbReference>
<sequence>MDSCESKMTPRLRTWSFRGTVAPFRTRESSTPARPLSPQNSTSVLSGFNLVVFIFIFAAHLRSQIVGGQEAVPHSRPYMAALKMDGGYGCGGFLVDPQWVMTAAHCMSEMTVVLGAHDRSAMENTQQVIGVESYHMHPEYDHITISNDILLLKLVHKATLNKYVQMIPLPKSSSDLPEGTPCSLAGWGLIDDNQDTERLFETNVTIYSRRKCMKVYPQLNDAMICAGSHNELRDTSQGDSGGPMVCKGVVQGIVSFGNSYPPGVYSRIAHFLPWIKKTMES</sequence>
<keyword evidence="5 7" id="KW-0720">Serine protease</keyword>
<dbReference type="GO" id="GO:0035821">
    <property type="term" value="P:modulation of process of another organism"/>
    <property type="evidence" value="ECO:0007669"/>
    <property type="project" value="UniProtKB-ARBA"/>
</dbReference>
<dbReference type="InterPro" id="IPR001254">
    <property type="entry name" value="Trypsin_dom"/>
</dbReference>
<dbReference type="AlphaFoldDB" id="A0A670KFT5"/>
<evidence type="ECO:0000256" key="1">
    <source>
        <dbReference type="ARBA" id="ARBA00009228"/>
    </source>
</evidence>
<organism evidence="9 10">
    <name type="scientific">Podarcis muralis</name>
    <name type="common">Wall lizard</name>
    <name type="synonym">Lacerta muralis</name>
    <dbReference type="NCBI Taxonomy" id="64176"/>
    <lineage>
        <taxon>Eukaryota</taxon>
        <taxon>Metazoa</taxon>
        <taxon>Chordata</taxon>
        <taxon>Craniata</taxon>
        <taxon>Vertebrata</taxon>
        <taxon>Euteleostomi</taxon>
        <taxon>Lepidosauria</taxon>
        <taxon>Squamata</taxon>
        <taxon>Bifurcata</taxon>
        <taxon>Unidentata</taxon>
        <taxon>Episquamata</taxon>
        <taxon>Laterata</taxon>
        <taxon>Lacertibaenia</taxon>
        <taxon>Lacertidae</taxon>
        <taxon>Podarcis</taxon>
    </lineage>
</organism>
<keyword evidence="6" id="KW-1015">Disulfide bond</keyword>
<dbReference type="GO" id="GO:0004252">
    <property type="term" value="F:serine-type endopeptidase activity"/>
    <property type="evidence" value="ECO:0007669"/>
    <property type="project" value="InterPro"/>
</dbReference>
<dbReference type="SUPFAM" id="SSF50494">
    <property type="entry name" value="Trypsin-like serine proteases"/>
    <property type="match status" value="1"/>
</dbReference>
<dbReference type="InterPro" id="IPR033116">
    <property type="entry name" value="TRYPSIN_SER"/>
</dbReference>
<evidence type="ECO:0000313" key="10">
    <source>
        <dbReference type="Proteomes" id="UP000472272"/>
    </source>
</evidence>
<protein>
    <submittedName>
        <fullName evidence="9">Cathepsin G-like</fullName>
    </submittedName>
</protein>
<comment type="similarity">
    <text evidence="1">Belongs to the peptidase S1 family. Snake venom subfamily.</text>
</comment>
<feature type="domain" description="Peptidase S1" evidence="8">
    <location>
        <begin position="65"/>
        <end position="280"/>
    </location>
</feature>
<evidence type="ECO:0000313" key="9">
    <source>
        <dbReference type="Ensembl" id="ENSPMRP00000035155.1"/>
    </source>
</evidence>
<evidence type="ECO:0000256" key="6">
    <source>
        <dbReference type="ARBA" id="ARBA00023157"/>
    </source>
</evidence>
<evidence type="ECO:0000256" key="3">
    <source>
        <dbReference type="ARBA" id="ARBA00022729"/>
    </source>
</evidence>
<dbReference type="InterPro" id="IPR009003">
    <property type="entry name" value="Peptidase_S1_PA"/>
</dbReference>
<reference evidence="9" key="3">
    <citation type="submission" date="2025-09" db="UniProtKB">
        <authorList>
            <consortium name="Ensembl"/>
        </authorList>
    </citation>
    <scope>IDENTIFICATION</scope>
</reference>
<dbReference type="GeneTree" id="ENSGT01030000234551"/>
<dbReference type="InterPro" id="IPR001314">
    <property type="entry name" value="Peptidase_S1A"/>
</dbReference>
<dbReference type="InterPro" id="IPR018114">
    <property type="entry name" value="TRYPSIN_HIS"/>
</dbReference>
<dbReference type="Pfam" id="PF00089">
    <property type="entry name" value="Trypsin"/>
    <property type="match status" value="1"/>
</dbReference>
<dbReference type="PANTHER" id="PTHR24271">
    <property type="entry name" value="KALLIKREIN-RELATED"/>
    <property type="match status" value="1"/>
</dbReference>
<evidence type="ECO:0000256" key="4">
    <source>
        <dbReference type="ARBA" id="ARBA00022801"/>
    </source>
</evidence>
<evidence type="ECO:0000256" key="7">
    <source>
        <dbReference type="RuleBase" id="RU363034"/>
    </source>
</evidence>
<reference evidence="9" key="2">
    <citation type="submission" date="2025-08" db="UniProtKB">
        <authorList>
            <consortium name="Ensembl"/>
        </authorList>
    </citation>
    <scope>IDENTIFICATION</scope>
</reference>
<dbReference type="GO" id="GO:0005576">
    <property type="term" value="C:extracellular region"/>
    <property type="evidence" value="ECO:0007669"/>
    <property type="project" value="UniProtKB-ARBA"/>
</dbReference>
<evidence type="ECO:0000256" key="5">
    <source>
        <dbReference type="ARBA" id="ARBA00022825"/>
    </source>
</evidence>
<accession>A0A670KFT5</accession>
<proteinExistence type="inferred from homology"/>
<dbReference type="FunFam" id="2.40.10.10:FF:000120">
    <property type="entry name" value="Putative serine protease"/>
    <property type="match status" value="1"/>
</dbReference>
<gene>
    <name evidence="9" type="primary">LOC114588535</name>
</gene>
<dbReference type="PRINTS" id="PR00722">
    <property type="entry name" value="CHYMOTRYPSIN"/>
</dbReference>
<keyword evidence="4 7" id="KW-0378">Hydrolase</keyword>
<dbReference type="PROSITE" id="PS50240">
    <property type="entry name" value="TRYPSIN_DOM"/>
    <property type="match status" value="1"/>
</dbReference>